<proteinExistence type="predicted"/>
<dbReference type="InterPro" id="IPR050266">
    <property type="entry name" value="AB_hydrolase_sf"/>
</dbReference>
<name>A0A418MWH1_9ACTN</name>
<dbReference type="PANTHER" id="PTHR43798:SF31">
    <property type="entry name" value="AB HYDROLASE SUPERFAMILY PROTEIN YCLE"/>
    <property type="match status" value="1"/>
</dbReference>
<evidence type="ECO:0000256" key="1">
    <source>
        <dbReference type="ARBA" id="ARBA00022801"/>
    </source>
</evidence>
<dbReference type="PANTHER" id="PTHR43798">
    <property type="entry name" value="MONOACYLGLYCEROL LIPASE"/>
    <property type="match status" value="1"/>
</dbReference>
<accession>A0A418MWH1</accession>
<comment type="caution">
    <text evidence="3">The sequence shown here is derived from an EMBL/GenBank/DDBJ whole genome shotgun (WGS) entry which is preliminary data.</text>
</comment>
<evidence type="ECO:0000313" key="3">
    <source>
        <dbReference type="EMBL" id="RIV39223.1"/>
    </source>
</evidence>
<dbReference type="AlphaFoldDB" id="A0A418MWH1"/>
<sequence>MTDPEIGRTLRHGPFTTNYHDAGDGEVVLLIHGSGPGVTAWANWRLVLPELSRTHRVLAPDVAGFGYTETSGDEHGLDVWLRHLTSFLDELAVERVRVVGNSFGGALALWFAVTHPHRVERIVLMGSVGTEFPLTAGLDAVWGYEPSVEAMEELLTYFVHDRSALPPSLAEQRYRASTKPGAQERWAAMFPAPRQRWIDELAVSRSRLATLRQPTLLVHGREDQVIPLESSLRLLDAIDDATLHVFPHTGHWVQIERADEFTRLVVDFLGGRAAGGAATERAGTVGGDRDR</sequence>
<keyword evidence="4" id="KW-1185">Reference proteome</keyword>
<evidence type="ECO:0000313" key="4">
    <source>
        <dbReference type="Proteomes" id="UP000283832"/>
    </source>
</evidence>
<dbReference type="PRINTS" id="PR00412">
    <property type="entry name" value="EPOXHYDRLASE"/>
</dbReference>
<organism evidence="3 4">
    <name type="scientific">Micromonospora radicis</name>
    <dbReference type="NCBI Taxonomy" id="1894971"/>
    <lineage>
        <taxon>Bacteria</taxon>
        <taxon>Bacillati</taxon>
        <taxon>Actinomycetota</taxon>
        <taxon>Actinomycetes</taxon>
        <taxon>Micromonosporales</taxon>
        <taxon>Micromonosporaceae</taxon>
        <taxon>Micromonospora</taxon>
    </lineage>
</organism>
<keyword evidence="1 3" id="KW-0378">Hydrolase</keyword>
<feature type="domain" description="AB hydrolase-1" evidence="2">
    <location>
        <begin position="28"/>
        <end position="262"/>
    </location>
</feature>
<dbReference type="EMBL" id="QXEC01000007">
    <property type="protein sequence ID" value="RIV39223.1"/>
    <property type="molecule type" value="Genomic_DNA"/>
</dbReference>
<dbReference type="InterPro" id="IPR000073">
    <property type="entry name" value="AB_hydrolase_1"/>
</dbReference>
<dbReference type="PRINTS" id="PR00111">
    <property type="entry name" value="ABHYDROLASE"/>
</dbReference>
<dbReference type="GO" id="GO:0016020">
    <property type="term" value="C:membrane"/>
    <property type="evidence" value="ECO:0007669"/>
    <property type="project" value="TreeGrafter"/>
</dbReference>
<dbReference type="SUPFAM" id="SSF53474">
    <property type="entry name" value="alpha/beta-Hydrolases"/>
    <property type="match status" value="1"/>
</dbReference>
<gene>
    <name evidence="3" type="ORF">D2L64_10260</name>
</gene>
<evidence type="ECO:0000259" key="2">
    <source>
        <dbReference type="Pfam" id="PF12697"/>
    </source>
</evidence>
<dbReference type="InterPro" id="IPR000639">
    <property type="entry name" value="Epox_hydrolase-like"/>
</dbReference>
<reference evidence="3 4" key="1">
    <citation type="submission" date="2018-08" db="EMBL/GenBank/DDBJ databases">
        <title>Jishengella sp. nov., isolated from a root of Azadirachta indica A. Juss. var. siamensis Valenton.</title>
        <authorList>
            <person name="Kuncharoen N."/>
            <person name="Tanasupawat S."/>
            <person name="Kudo T."/>
            <person name="Ohkuma M."/>
        </authorList>
    </citation>
    <scope>NUCLEOTIDE SEQUENCE [LARGE SCALE GENOMIC DNA]</scope>
    <source>
        <strain evidence="3 4">AZ1-13</strain>
    </source>
</reference>
<protein>
    <submittedName>
        <fullName evidence="3">Alpha/beta fold hydrolase</fullName>
    </submittedName>
</protein>
<dbReference type="RefSeq" id="WP_119574752.1">
    <property type="nucleotide sequence ID" value="NZ_QXEC01000007.1"/>
</dbReference>
<dbReference type="Pfam" id="PF12697">
    <property type="entry name" value="Abhydrolase_6"/>
    <property type="match status" value="1"/>
</dbReference>
<dbReference type="InterPro" id="IPR029058">
    <property type="entry name" value="AB_hydrolase_fold"/>
</dbReference>
<dbReference type="GO" id="GO:0016787">
    <property type="term" value="F:hydrolase activity"/>
    <property type="evidence" value="ECO:0007669"/>
    <property type="project" value="UniProtKB-KW"/>
</dbReference>
<dbReference type="Proteomes" id="UP000283832">
    <property type="component" value="Unassembled WGS sequence"/>
</dbReference>
<dbReference type="OrthoDB" id="9801162at2"/>
<dbReference type="Gene3D" id="3.40.50.1820">
    <property type="entry name" value="alpha/beta hydrolase"/>
    <property type="match status" value="1"/>
</dbReference>